<name>A0AA40K6M6_9PEZI</name>
<protein>
    <submittedName>
        <fullName evidence="1">Uncharacterized protein</fullName>
    </submittedName>
</protein>
<gene>
    <name evidence="1" type="ORF">B0T21DRAFT_13596</name>
</gene>
<dbReference type="Proteomes" id="UP001172159">
    <property type="component" value="Unassembled WGS sequence"/>
</dbReference>
<evidence type="ECO:0000313" key="1">
    <source>
        <dbReference type="EMBL" id="KAK0747944.1"/>
    </source>
</evidence>
<dbReference type="AlphaFoldDB" id="A0AA40K6M6"/>
<reference evidence="1" key="1">
    <citation type="submission" date="2023-06" db="EMBL/GenBank/DDBJ databases">
        <title>Genome-scale phylogeny and comparative genomics of the fungal order Sordariales.</title>
        <authorList>
            <consortium name="Lawrence Berkeley National Laboratory"/>
            <person name="Hensen N."/>
            <person name="Bonometti L."/>
            <person name="Westerberg I."/>
            <person name="Brannstrom I.O."/>
            <person name="Guillou S."/>
            <person name="Cros-Aarteil S."/>
            <person name="Calhoun S."/>
            <person name="Haridas S."/>
            <person name="Kuo A."/>
            <person name="Mondo S."/>
            <person name="Pangilinan J."/>
            <person name="Riley R."/>
            <person name="Labutti K."/>
            <person name="Andreopoulos B."/>
            <person name="Lipzen A."/>
            <person name="Chen C."/>
            <person name="Yanf M."/>
            <person name="Daum C."/>
            <person name="Ng V."/>
            <person name="Clum A."/>
            <person name="Steindorff A."/>
            <person name="Ohm R."/>
            <person name="Martin F."/>
            <person name="Silar P."/>
            <person name="Natvig D."/>
            <person name="Lalanne C."/>
            <person name="Gautier V."/>
            <person name="Ament-Velasquez S.L."/>
            <person name="Kruys A."/>
            <person name="Hutchinson M.I."/>
            <person name="Powell A.J."/>
            <person name="Barry K."/>
            <person name="Miller A.N."/>
            <person name="Grigoriev I.V."/>
            <person name="Debuchy R."/>
            <person name="Gladieux P."/>
            <person name="Thoren M.H."/>
            <person name="Johannesson H."/>
        </authorList>
    </citation>
    <scope>NUCLEOTIDE SEQUENCE</scope>
    <source>
        <strain evidence="1">CBS 540.89</strain>
    </source>
</reference>
<sequence>MRFRINISFLAPGPRVRHLAAGRPPRSTLRGPARMAYPARVGLSAFTGARTPLLKCGGGDGENNIAAMLWRLDERRPRVFGAMPRCGYIAAKQVVHEHHGVKRAVRSRWD</sequence>
<proteinExistence type="predicted"/>
<dbReference type="EMBL" id="JAUKTV010000001">
    <property type="protein sequence ID" value="KAK0747944.1"/>
    <property type="molecule type" value="Genomic_DNA"/>
</dbReference>
<keyword evidence="2" id="KW-1185">Reference proteome</keyword>
<evidence type="ECO:0000313" key="2">
    <source>
        <dbReference type="Proteomes" id="UP001172159"/>
    </source>
</evidence>
<organism evidence="1 2">
    <name type="scientific">Apiosordaria backusii</name>
    <dbReference type="NCBI Taxonomy" id="314023"/>
    <lineage>
        <taxon>Eukaryota</taxon>
        <taxon>Fungi</taxon>
        <taxon>Dikarya</taxon>
        <taxon>Ascomycota</taxon>
        <taxon>Pezizomycotina</taxon>
        <taxon>Sordariomycetes</taxon>
        <taxon>Sordariomycetidae</taxon>
        <taxon>Sordariales</taxon>
        <taxon>Lasiosphaeriaceae</taxon>
        <taxon>Apiosordaria</taxon>
    </lineage>
</organism>
<accession>A0AA40K6M6</accession>
<comment type="caution">
    <text evidence="1">The sequence shown here is derived from an EMBL/GenBank/DDBJ whole genome shotgun (WGS) entry which is preliminary data.</text>
</comment>